<evidence type="ECO:0000313" key="1">
    <source>
        <dbReference type="EMBL" id="CAA7029105.1"/>
    </source>
</evidence>
<name>A0A6D2IVY9_9BRAS</name>
<evidence type="ECO:0000313" key="2">
    <source>
        <dbReference type="Proteomes" id="UP000467841"/>
    </source>
</evidence>
<gene>
    <name evidence="1" type="ORF">MERR_LOCUS16340</name>
</gene>
<dbReference type="AlphaFoldDB" id="A0A6D2IVY9"/>
<comment type="caution">
    <text evidence="1">The sequence shown here is derived from an EMBL/GenBank/DDBJ whole genome shotgun (WGS) entry which is preliminary data.</text>
</comment>
<dbReference type="EMBL" id="CACVBM020001076">
    <property type="protein sequence ID" value="CAA7029105.1"/>
    <property type="molecule type" value="Genomic_DNA"/>
</dbReference>
<keyword evidence="2" id="KW-1185">Reference proteome</keyword>
<evidence type="ECO:0008006" key="3">
    <source>
        <dbReference type="Google" id="ProtNLM"/>
    </source>
</evidence>
<dbReference type="Proteomes" id="UP000467841">
    <property type="component" value="Unassembled WGS sequence"/>
</dbReference>
<proteinExistence type="predicted"/>
<accession>A0A6D2IVY9</accession>
<organism evidence="1 2">
    <name type="scientific">Microthlaspi erraticum</name>
    <dbReference type="NCBI Taxonomy" id="1685480"/>
    <lineage>
        <taxon>Eukaryota</taxon>
        <taxon>Viridiplantae</taxon>
        <taxon>Streptophyta</taxon>
        <taxon>Embryophyta</taxon>
        <taxon>Tracheophyta</taxon>
        <taxon>Spermatophyta</taxon>
        <taxon>Magnoliopsida</taxon>
        <taxon>eudicotyledons</taxon>
        <taxon>Gunneridae</taxon>
        <taxon>Pentapetalae</taxon>
        <taxon>rosids</taxon>
        <taxon>malvids</taxon>
        <taxon>Brassicales</taxon>
        <taxon>Brassicaceae</taxon>
        <taxon>Coluteocarpeae</taxon>
        <taxon>Microthlaspi</taxon>
    </lineage>
</organism>
<reference evidence="1" key="1">
    <citation type="submission" date="2020-01" db="EMBL/GenBank/DDBJ databases">
        <authorList>
            <person name="Mishra B."/>
        </authorList>
    </citation>
    <scope>NUCLEOTIDE SEQUENCE [LARGE SCALE GENOMIC DNA]</scope>
</reference>
<protein>
    <recommendedName>
        <fullName evidence="3">DUF223 domain-containing protein</fullName>
    </recommendedName>
</protein>
<sequence length="197" mass="22580">MQPLFSQEGDWILLGHLDLTPVTGELRLTPHEFKMECKRSTIIKKFPHGISDYRYSFVSFEDIKIGIVDPAFSVDLIEKVKNVGNFFNREYIAVVDKKKVCLYLRNERGSCIAVVIQRSHALDIVCRLMDYTETTVVCVVRFGRIIKSGGVWSAHAVDPYSHVALDPNREFRCLIADNEKQCAKSSTKEITMYLVRM</sequence>